<dbReference type="Gene3D" id="3.30.70.2670">
    <property type="match status" value="1"/>
</dbReference>
<dbReference type="Pfam" id="PF08223">
    <property type="entry name" value="PaaX_C"/>
    <property type="match status" value="1"/>
</dbReference>
<dbReference type="KEGG" id="sedi:EBB79_17825"/>
<dbReference type="InterPro" id="IPR036390">
    <property type="entry name" value="WH_DNA-bd_sf"/>
</dbReference>
<dbReference type="Gene3D" id="1.10.10.10">
    <property type="entry name" value="Winged helix-like DNA-binding domain superfamily/Winged helix DNA-binding domain"/>
    <property type="match status" value="1"/>
</dbReference>
<protein>
    <submittedName>
        <fullName evidence="3">PaaX family transcriptional regulator</fullName>
    </submittedName>
</protein>
<dbReference type="RefSeq" id="WP_127750138.1">
    <property type="nucleotide sequence ID" value="NZ_CP033219.1"/>
</dbReference>
<name>A0A3T0N694_9RHOB</name>
<dbReference type="Gene3D" id="1.20.58.1460">
    <property type="match status" value="1"/>
</dbReference>
<evidence type="ECO:0000313" key="3">
    <source>
        <dbReference type="EMBL" id="AZV79548.1"/>
    </source>
</evidence>
<dbReference type="OrthoDB" id="2270427at2"/>
<evidence type="ECO:0000259" key="2">
    <source>
        <dbReference type="Pfam" id="PF08223"/>
    </source>
</evidence>
<dbReference type="InterPro" id="IPR012906">
    <property type="entry name" value="PaaX-like_N"/>
</dbReference>
<dbReference type="InterPro" id="IPR013225">
    <property type="entry name" value="PaaX_C"/>
</dbReference>
<dbReference type="EMBL" id="CP033219">
    <property type="protein sequence ID" value="AZV79548.1"/>
    <property type="molecule type" value="Genomic_DNA"/>
</dbReference>
<dbReference type="PANTHER" id="PTHR30319:SF1">
    <property type="entry name" value="TRANSCRIPTIONAL REPRESSOR PAAX"/>
    <property type="match status" value="1"/>
</dbReference>
<proteinExistence type="predicted"/>
<sequence>MIQSQNQWFETSIGLLSDPQNQRVWSVIISLFGDMAQRPNDQISGAALTRIITPMGIKPEAIRVALHRLRKDGWIESARSGRASTHYLTQYGRDQCAAVTSRIYARDPVLPQKLHVLIADGGGGQEALDEVLLLPGYIAINRTTALGYGPKPKTSHDLLALEADNFSLPGWFKTQLFPTELTNSCHALLKVVSKISDPPAGLNSAQVASLRTLIVHRWRRVVLRHPDLPPDFHPPTWRGVACRDRVFTLLDQLPLPNLAELRDPVDV</sequence>
<evidence type="ECO:0000259" key="1">
    <source>
        <dbReference type="Pfam" id="PF07848"/>
    </source>
</evidence>
<organism evidence="3 4">
    <name type="scientific">Parasedimentitalea marina</name>
    <dbReference type="NCBI Taxonomy" id="2483033"/>
    <lineage>
        <taxon>Bacteria</taxon>
        <taxon>Pseudomonadati</taxon>
        <taxon>Pseudomonadota</taxon>
        <taxon>Alphaproteobacteria</taxon>
        <taxon>Rhodobacterales</taxon>
        <taxon>Paracoccaceae</taxon>
        <taxon>Parasedimentitalea</taxon>
    </lineage>
</organism>
<dbReference type="GO" id="GO:0006351">
    <property type="term" value="P:DNA-templated transcription"/>
    <property type="evidence" value="ECO:0007669"/>
    <property type="project" value="TreeGrafter"/>
</dbReference>
<accession>A0A3T0N694</accession>
<feature type="domain" description="Transcriptional repressor PaaX-like N-terminal" evidence="1">
    <location>
        <begin position="25"/>
        <end position="90"/>
    </location>
</feature>
<evidence type="ECO:0000313" key="4">
    <source>
        <dbReference type="Proteomes" id="UP000283063"/>
    </source>
</evidence>
<dbReference type="InterPro" id="IPR036388">
    <property type="entry name" value="WH-like_DNA-bd_sf"/>
</dbReference>
<reference evidence="3 4" key="1">
    <citation type="submission" date="2018-10" db="EMBL/GenBank/DDBJ databases">
        <title>Parasedimentitalea marina sp. nov., a psychrophilic bacterium isolated from deep seawater of the New Britain Trench.</title>
        <authorList>
            <person name="Cao J."/>
        </authorList>
    </citation>
    <scope>NUCLEOTIDE SEQUENCE [LARGE SCALE GENOMIC DNA]</scope>
    <source>
        <strain evidence="3 4">W43</strain>
    </source>
</reference>
<dbReference type="AlphaFoldDB" id="A0A3T0N694"/>
<dbReference type="SUPFAM" id="SSF46785">
    <property type="entry name" value="Winged helix' DNA-binding domain"/>
    <property type="match status" value="1"/>
</dbReference>
<dbReference type="Proteomes" id="UP000283063">
    <property type="component" value="Chromosome"/>
</dbReference>
<feature type="domain" description="Transcriptional repressor PaaX-like C-terminal" evidence="2">
    <location>
        <begin position="202"/>
        <end position="244"/>
    </location>
</feature>
<keyword evidence="4" id="KW-1185">Reference proteome</keyword>
<dbReference type="PANTHER" id="PTHR30319">
    <property type="entry name" value="PHENYLACETIC ACID REGULATOR-RELATED TRANSCRIPTIONAL REPRESSOR"/>
    <property type="match status" value="1"/>
</dbReference>
<dbReference type="Pfam" id="PF07848">
    <property type="entry name" value="PaaX"/>
    <property type="match status" value="1"/>
</dbReference>
<gene>
    <name evidence="3" type="ORF">EBB79_17825</name>
</gene>